<dbReference type="GO" id="GO:0004843">
    <property type="term" value="F:cysteine-type deubiquitinase activity"/>
    <property type="evidence" value="ECO:0007669"/>
    <property type="project" value="UniProtKB-UniRule"/>
</dbReference>
<dbReference type="GO" id="GO:0005829">
    <property type="term" value="C:cytosol"/>
    <property type="evidence" value="ECO:0007669"/>
    <property type="project" value="TreeGrafter"/>
</dbReference>
<dbReference type="PROSITE" id="PS50235">
    <property type="entry name" value="USP_3"/>
    <property type="match status" value="1"/>
</dbReference>
<keyword evidence="5 8" id="KW-0378">Hydrolase</keyword>
<dbReference type="Pfam" id="PF00443">
    <property type="entry name" value="UCH"/>
    <property type="match status" value="1"/>
</dbReference>
<sequence length="769" mass="85075">MATKKWGLDSIPMQCATISGITSDSAETLDGFVTCESLETLGGCSSRNQSPVSVNVESVGSLVYSVKNDGGEDDLVSRPVEILEYESIVSGSSNGAGSSPSSSTESDDCALLRLPNEKLHKELSSTMQVEPEGSPSHQLDMRCNEDSDGRSFHDAEDRPFDTRKNDERGSDDSQWCQSGVQWPLSNQENKGDGPPGFSFSMREIGHAAVGAGLFNLGNTCFVNAILQCFTHTVPLVKALRSCNHVMPCDRAEFCIICFLRGHIENSIASSGNTVSPSKLVANLNYISPSFHRYQQEDAHEFLQCLLDRLERCCLNMNGTWAGSSSQHVNIVQQVFGGRLVSKLHCCNCGYCSDKYEPLIDLSLEIEHVDSLQSALESFTKVEKIEDPESKFMCENCKEATSKEKQLKLDQVPSVAVMHLKRFKTDGLSIEKIGKRVEFPLELNMKPYTNYGEEDDVDLKYHLYGIVVHQGMSPTSGHYFCFIRSCPETWHELDDSMVTKFQEEHVLSQAAYILFYAKEGTPWFSNLMDSQKLCLDPCTSNTSPKSVLDSLDRECTCFSEANIDSSMGGSTAVATDKIYAETILAEAQNNGTMDEMAVAISQKTRDETRESGSQVDDPMLNMSIPHGKGDCHNAISEEDEFVAQSPGKENCNEGSHTSERNDGLDLTTPISLKRQNVKVGSPGPRYRIPLDHLKQENKVNLKRPPVQASEGTEIREATRYLRQMPNSRSMKLLAAMLPKNDKKRKLGSSPCKRASPSSRNRSTHSVTVLR</sequence>
<dbReference type="InterPro" id="IPR018200">
    <property type="entry name" value="USP_CS"/>
</dbReference>
<name>A0AAV8SQW6_9ROSI</name>
<dbReference type="InterPro" id="IPR028889">
    <property type="entry name" value="USP"/>
</dbReference>
<dbReference type="EC" id="3.4.19.12" evidence="8"/>
<keyword evidence="3 8" id="KW-0645">Protease</keyword>
<dbReference type="EMBL" id="JAIWQS010000009">
    <property type="protein sequence ID" value="KAJ8754448.1"/>
    <property type="molecule type" value="Genomic_DNA"/>
</dbReference>
<dbReference type="PROSITE" id="PS00972">
    <property type="entry name" value="USP_1"/>
    <property type="match status" value="1"/>
</dbReference>
<evidence type="ECO:0000259" key="10">
    <source>
        <dbReference type="PROSITE" id="PS50235"/>
    </source>
</evidence>
<protein>
    <recommendedName>
        <fullName evidence="8">Ubiquitin carboxyl-terminal hydrolase</fullName>
        <ecNumber evidence="8">3.4.19.12</ecNumber>
    </recommendedName>
</protein>
<accession>A0AAV8SQW6</accession>
<comment type="function">
    <text evidence="7 8">Recognizes and hydrolyzes the peptide bond at the C-terminal Gly of ubiquitin. Involved in the processing of poly-ubiquitin precursors as well as that of ubiquitinated proteins.</text>
</comment>
<feature type="domain" description="USP" evidence="10">
    <location>
        <begin position="211"/>
        <end position="518"/>
    </location>
</feature>
<dbReference type="Proteomes" id="UP001159364">
    <property type="component" value="Linkage Group LG09"/>
</dbReference>
<evidence type="ECO:0000313" key="11">
    <source>
        <dbReference type="EMBL" id="KAJ8754448.1"/>
    </source>
</evidence>
<dbReference type="PROSITE" id="PS00973">
    <property type="entry name" value="USP_2"/>
    <property type="match status" value="1"/>
</dbReference>
<evidence type="ECO:0000256" key="8">
    <source>
        <dbReference type="RuleBase" id="RU366025"/>
    </source>
</evidence>
<organism evidence="11 12">
    <name type="scientific">Erythroxylum novogranatense</name>
    <dbReference type="NCBI Taxonomy" id="1862640"/>
    <lineage>
        <taxon>Eukaryota</taxon>
        <taxon>Viridiplantae</taxon>
        <taxon>Streptophyta</taxon>
        <taxon>Embryophyta</taxon>
        <taxon>Tracheophyta</taxon>
        <taxon>Spermatophyta</taxon>
        <taxon>Magnoliopsida</taxon>
        <taxon>eudicotyledons</taxon>
        <taxon>Gunneridae</taxon>
        <taxon>Pentapetalae</taxon>
        <taxon>rosids</taxon>
        <taxon>fabids</taxon>
        <taxon>Malpighiales</taxon>
        <taxon>Erythroxylaceae</taxon>
        <taxon>Erythroxylum</taxon>
    </lineage>
</organism>
<proteinExistence type="inferred from homology"/>
<comment type="similarity">
    <text evidence="2 8">Belongs to the peptidase C19 family.</text>
</comment>
<reference evidence="11 12" key="1">
    <citation type="submission" date="2021-09" db="EMBL/GenBank/DDBJ databases">
        <title>Genomic insights and catalytic innovation underlie evolution of tropane alkaloids biosynthesis.</title>
        <authorList>
            <person name="Wang Y.-J."/>
            <person name="Tian T."/>
            <person name="Huang J.-P."/>
            <person name="Huang S.-X."/>
        </authorList>
    </citation>
    <scope>NUCLEOTIDE SEQUENCE [LARGE SCALE GENOMIC DNA]</scope>
    <source>
        <strain evidence="11">KIB-2018</strain>
        <tissue evidence="11">Leaf</tissue>
    </source>
</reference>
<evidence type="ECO:0000256" key="5">
    <source>
        <dbReference type="ARBA" id="ARBA00022801"/>
    </source>
</evidence>
<evidence type="ECO:0000256" key="3">
    <source>
        <dbReference type="ARBA" id="ARBA00022670"/>
    </source>
</evidence>
<keyword evidence="12" id="KW-1185">Reference proteome</keyword>
<evidence type="ECO:0000256" key="2">
    <source>
        <dbReference type="ARBA" id="ARBA00009085"/>
    </source>
</evidence>
<keyword evidence="4 8" id="KW-0833">Ubl conjugation pathway</keyword>
<dbReference type="PANTHER" id="PTHR24006">
    <property type="entry name" value="UBIQUITIN CARBOXYL-TERMINAL HYDROLASE"/>
    <property type="match status" value="1"/>
</dbReference>
<comment type="caution">
    <text evidence="11">The sequence shown here is derived from an EMBL/GenBank/DDBJ whole genome shotgun (WGS) entry which is preliminary data.</text>
</comment>
<dbReference type="AlphaFoldDB" id="A0AAV8SQW6"/>
<evidence type="ECO:0000256" key="6">
    <source>
        <dbReference type="ARBA" id="ARBA00022807"/>
    </source>
</evidence>
<dbReference type="SUPFAM" id="SSF54001">
    <property type="entry name" value="Cysteine proteinases"/>
    <property type="match status" value="1"/>
</dbReference>
<evidence type="ECO:0000256" key="1">
    <source>
        <dbReference type="ARBA" id="ARBA00000707"/>
    </source>
</evidence>
<feature type="region of interest" description="Disordered" evidence="9">
    <location>
        <begin position="123"/>
        <end position="177"/>
    </location>
</feature>
<evidence type="ECO:0000256" key="9">
    <source>
        <dbReference type="SAM" id="MobiDB-lite"/>
    </source>
</evidence>
<dbReference type="GO" id="GO:0005634">
    <property type="term" value="C:nucleus"/>
    <property type="evidence" value="ECO:0007669"/>
    <property type="project" value="TreeGrafter"/>
</dbReference>
<dbReference type="InterPro" id="IPR001394">
    <property type="entry name" value="Peptidase_C19_UCH"/>
</dbReference>
<dbReference type="InterPro" id="IPR050164">
    <property type="entry name" value="Peptidase_C19"/>
</dbReference>
<keyword evidence="6 8" id="KW-0788">Thiol protease</keyword>
<feature type="compositionally biased region" description="Polar residues" evidence="9">
    <location>
        <begin position="754"/>
        <end position="769"/>
    </location>
</feature>
<feature type="region of interest" description="Disordered" evidence="9">
    <location>
        <begin position="737"/>
        <end position="769"/>
    </location>
</feature>
<dbReference type="Gene3D" id="3.90.70.10">
    <property type="entry name" value="Cysteine proteinases"/>
    <property type="match status" value="1"/>
</dbReference>
<dbReference type="GO" id="GO:0006508">
    <property type="term" value="P:proteolysis"/>
    <property type="evidence" value="ECO:0007669"/>
    <property type="project" value="UniProtKB-KW"/>
</dbReference>
<evidence type="ECO:0000256" key="7">
    <source>
        <dbReference type="ARBA" id="ARBA00037450"/>
    </source>
</evidence>
<feature type="region of interest" description="Disordered" evidence="9">
    <location>
        <begin position="644"/>
        <end position="665"/>
    </location>
</feature>
<dbReference type="PANTHER" id="PTHR24006:SF747">
    <property type="entry name" value="UBIQUITIN CARBOXYL-TERMINAL HYDROLASE 20"/>
    <property type="match status" value="1"/>
</dbReference>
<dbReference type="InterPro" id="IPR038765">
    <property type="entry name" value="Papain-like_cys_pep_sf"/>
</dbReference>
<feature type="compositionally biased region" description="Basic and acidic residues" evidence="9">
    <location>
        <begin position="139"/>
        <end position="171"/>
    </location>
</feature>
<comment type="catalytic activity">
    <reaction evidence="1 8">
        <text>Thiol-dependent hydrolysis of ester, thioester, amide, peptide and isopeptide bonds formed by the C-terminal Gly of ubiquitin (a 76-residue protein attached to proteins as an intracellular targeting signal).</text>
        <dbReference type="EC" id="3.4.19.12"/>
    </reaction>
</comment>
<evidence type="ECO:0000313" key="12">
    <source>
        <dbReference type="Proteomes" id="UP001159364"/>
    </source>
</evidence>
<dbReference type="GO" id="GO:0016579">
    <property type="term" value="P:protein deubiquitination"/>
    <property type="evidence" value="ECO:0007669"/>
    <property type="project" value="InterPro"/>
</dbReference>
<gene>
    <name evidence="11" type="ORF">K2173_002899</name>
</gene>
<dbReference type="FunFam" id="3.90.70.10:FF:000116">
    <property type="entry name" value="Ubiquitin carboxyl-terminal hydrolase 20"/>
    <property type="match status" value="1"/>
</dbReference>
<evidence type="ECO:0000256" key="4">
    <source>
        <dbReference type="ARBA" id="ARBA00022786"/>
    </source>
</evidence>